<proteinExistence type="predicted"/>
<dbReference type="RefSeq" id="WP_232522181.1">
    <property type="nucleotide sequence ID" value="NZ_AP021884.1"/>
</dbReference>
<sequence length="175" mass="20037">MTDLKALQTTLLFTEEDIKALRQSKAILADQTDAILDVWYGFVASTPELVHFFSDAKTGRPDGAYLEAVRKRFALWVLDTADANYDQKWLDWQYEIGLRHNRLKKNKTDRVPSVAQVNFRYIPALTIPVTTTLKPFLAKKDASAADVEKMHTAWVKAVLMQSILWSQPYIKDGEF</sequence>
<accession>A0A512L5V1</accession>
<comment type="caution">
    <text evidence="2">The sequence shown here is derived from an EMBL/GenBank/DDBJ whole genome shotgun (WGS) entry which is preliminary data.</text>
</comment>
<dbReference type="Gene3D" id="1.10.490.10">
    <property type="entry name" value="Globins"/>
    <property type="match status" value="1"/>
</dbReference>
<dbReference type="InterPro" id="IPR044398">
    <property type="entry name" value="Globin-sensor_dom"/>
</dbReference>
<dbReference type="Proteomes" id="UP000321337">
    <property type="component" value="Unassembled WGS sequence"/>
</dbReference>
<dbReference type="GO" id="GO:0019825">
    <property type="term" value="F:oxygen binding"/>
    <property type="evidence" value="ECO:0007669"/>
    <property type="project" value="InterPro"/>
</dbReference>
<dbReference type="EMBL" id="BKAD01000009">
    <property type="protein sequence ID" value="GEP29859.1"/>
    <property type="molecule type" value="Genomic_DNA"/>
</dbReference>
<protein>
    <recommendedName>
        <fullName evidence="1">Globin-sensor domain-containing protein</fullName>
    </recommendedName>
</protein>
<dbReference type="GO" id="GO:0020037">
    <property type="term" value="F:heme binding"/>
    <property type="evidence" value="ECO:0007669"/>
    <property type="project" value="InterPro"/>
</dbReference>
<reference evidence="2 3" key="1">
    <citation type="submission" date="2019-07" db="EMBL/GenBank/DDBJ databases">
        <title>Whole genome shotgun sequence of Thiobacillus plumbophilus NBRC 107929.</title>
        <authorList>
            <person name="Hosoyama A."/>
            <person name="Uohara A."/>
            <person name="Ohji S."/>
            <person name="Ichikawa N."/>
        </authorList>
    </citation>
    <scope>NUCLEOTIDE SEQUENCE [LARGE SCALE GENOMIC DNA]</scope>
    <source>
        <strain evidence="2 3">NBRC 107929</strain>
    </source>
</reference>
<dbReference type="SUPFAM" id="SSF46458">
    <property type="entry name" value="Globin-like"/>
    <property type="match status" value="1"/>
</dbReference>
<dbReference type="InterPro" id="IPR012292">
    <property type="entry name" value="Globin/Proto"/>
</dbReference>
<gene>
    <name evidence="2" type="ORF">TPL01_09970</name>
</gene>
<evidence type="ECO:0000259" key="1">
    <source>
        <dbReference type="Pfam" id="PF11563"/>
    </source>
</evidence>
<name>A0A512L5V1_9PROT</name>
<dbReference type="AlphaFoldDB" id="A0A512L5V1"/>
<keyword evidence="3" id="KW-1185">Reference proteome</keyword>
<organism evidence="2 3">
    <name type="scientific">Sulfuriferula plumbiphila</name>
    <dbReference type="NCBI Taxonomy" id="171865"/>
    <lineage>
        <taxon>Bacteria</taxon>
        <taxon>Pseudomonadati</taxon>
        <taxon>Pseudomonadota</taxon>
        <taxon>Betaproteobacteria</taxon>
        <taxon>Nitrosomonadales</taxon>
        <taxon>Sulfuricellaceae</taxon>
        <taxon>Sulfuriferula</taxon>
    </lineage>
</organism>
<dbReference type="Pfam" id="PF11563">
    <property type="entry name" value="Protoglobin"/>
    <property type="match status" value="1"/>
</dbReference>
<dbReference type="InterPro" id="IPR009050">
    <property type="entry name" value="Globin-like_sf"/>
</dbReference>
<evidence type="ECO:0000313" key="3">
    <source>
        <dbReference type="Proteomes" id="UP000321337"/>
    </source>
</evidence>
<evidence type="ECO:0000313" key="2">
    <source>
        <dbReference type="EMBL" id="GEP29859.1"/>
    </source>
</evidence>
<feature type="domain" description="Globin-sensor" evidence="1">
    <location>
        <begin position="3"/>
        <end position="174"/>
    </location>
</feature>